<evidence type="ECO:0000313" key="4">
    <source>
        <dbReference type="EMBL" id="OQD74864.1"/>
    </source>
</evidence>
<dbReference type="Pfam" id="PF12738">
    <property type="entry name" value="PTCB-BRCT"/>
    <property type="match status" value="3"/>
</dbReference>
<feature type="compositionally biased region" description="Polar residues" evidence="2">
    <location>
        <begin position="717"/>
        <end position="734"/>
    </location>
</feature>
<dbReference type="Gene3D" id="3.40.50.10190">
    <property type="entry name" value="BRCT domain"/>
    <property type="match status" value="4"/>
</dbReference>
<evidence type="ECO:0000256" key="1">
    <source>
        <dbReference type="ARBA" id="ARBA00022737"/>
    </source>
</evidence>
<feature type="compositionally biased region" description="Basic residues" evidence="2">
    <location>
        <begin position="234"/>
        <end position="243"/>
    </location>
</feature>
<evidence type="ECO:0000259" key="3">
    <source>
        <dbReference type="PROSITE" id="PS50172"/>
    </source>
</evidence>
<dbReference type="InterPro" id="IPR036420">
    <property type="entry name" value="BRCT_dom_sf"/>
</dbReference>
<protein>
    <recommendedName>
        <fullName evidence="3">BRCT domain-containing protein</fullName>
    </recommendedName>
</protein>
<dbReference type="EMBL" id="MDYL01000009">
    <property type="protein sequence ID" value="OQD74864.1"/>
    <property type="molecule type" value="Genomic_DNA"/>
</dbReference>
<dbReference type="OMA" id="FATQWNI"/>
<feature type="domain" description="BRCT" evidence="3">
    <location>
        <begin position="316"/>
        <end position="417"/>
    </location>
</feature>
<feature type="region of interest" description="Disordered" evidence="2">
    <location>
        <begin position="520"/>
        <end position="734"/>
    </location>
</feature>
<feature type="domain" description="BRCT" evidence="3">
    <location>
        <begin position="429"/>
        <end position="515"/>
    </location>
</feature>
<feature type="compositionally biased region" description="Basic and acidic residues" evidence="2">
    <location>
        <begin position="534"/>
        <end position="546"/>
    </location>
</feature>
<reference evidence="5" key="1">
    <citation type="journal article" date="2017" name="Nat. Microbiol.">
        <title>Global analysis of biosynthetic gene clusters reveals vast potential of secondary metabolite production in Penicillium species.</title>
        <authorList>
            <person name="Nielsen J.C."/>
            <person name="Grijseels S."/>
            <person name="Prigent S."/>
            <person name="Ji B."/>
            <person name="Dainat J."/>
            <person name="Nielsen K.F."/>
            <person name="Frisvad J.C."/>
            <person name="Workman M."/>
            <person name="Nielsen J."/>
        </authorList>
    </citation>
    <scope>NUCLEOTIDE SEQUENCE [LARGE SCALE GENOMIC DNA]</scope>
    <source>
        <strain evidence="5">IBT 11843</strain>
    </source>
</reference>
<evidence type="ECO:0000313" key="5">
    <source>
        <dbReference type="Proteomes" id="UP000191522"/>
    </source>
</evidence>
<dbReference type="SUPFAM" id="SSF52113">
    <property type="entry name" value="BRCT domain"/>
    <property type="match status" value="4"/>
</dbReference>
<dbReference type="AlphaFoldDB" id="A0A1V6PCX7"/>
<dbReference type="PROSITE" id="PS50172">
    <property type="entry name" value="BRCT"/>
    <property type="match status" value="4"/>
</dbReference>
<feature type="region of interest" description="Disordered" evidence="2">
    <location>
        <begin position="260"/>
        <end position="313"/>
    </location>
</feature>
<dbReference type="InterPro" id="IPR001357">
    <property type="entry name" value="BRCT_dom"/>
</dbReference>
<dbReference type="PANTHER" id="PTHR13561:SF20">
    <property type="entry name" value="DNA TOPOISOMERASE 2-BINDING PROTEIN 1"/>
    <property type="match status" value="1"/>
</dbReference>
<feature type="region of interest" description="Disordered" evidence="2">
    <location>
        <begin position="216"/>
        <end position="244"/>
    </location>
</feature>
<feature type="compositionally biased region" description="Polar residues" evidence="2">
    <location>
        <begin position="295"/>
        <end position="312"/>
    </location>
</feature>
<sequence>MAGMMASGKVIDKEHPLEGAVICFTSVPLEQRTQLISVAKEMGASERPDLTSDVTHLLVGATDSPKYKFVARERNDVAVLKPEWIEAVRQSWMQGEDTDIRVLEEQYRVPAFFGLTICITGFSDMAFRTKMHDSAVANGAEFRKDLTKSVTHLVARNTEGEKYRFATQWNIKVVTVKWFHDCLERGMILDEEKYHPMLPLEEQGVGAWNRSFPATKARVGKERSAATDSSSNPRPRKKLRRSASTKLVVQNENIWGDIVGAGFKNTEPTESGTGQTGELEAEKPKPSIQAAKSFASETTVNETMDNRQQPETYSKVPEGFLDGSYFFIHGFSSKQKDILRHHLQFNGAQCVESLSEFSHPSIPKTGQGLYIIVPYKTPRQEIPSTDDLAFECEVVTDMWLERCLDSRALVPPESHVASTPFPKFPLPGFPGMRICSTGFARIDLLHLSKLVELMGASYDEYLTSKASVLICNDPQSASHDKLRHAAEWGIPALSADWLWISIQTGQKKPFEPYIVRRKTAQGNGSIPKPGAQEQSHRDTDGPRVEPSRVSTESSHKDGPNKPAPKPIRNTRSMPIIGDGFSEEEDPNEPPKPSVPESRSPSPNTAAQNQQSEDQTSDQPAPNQTTPPAAAPSALDTALKGLLQQAQAAKTRQQTEKTPTNEDDSYPPRRKRKPLLGRAPSHPSLRPEATGPSRASSIDTLNDDGLGSVLESADPTRDNSLSRTNSRNGHSLSSMFSGKFDFLADRLPVPLDGEDEENQEPQMTQLDYEDADAAAMRAKFLRDAGKDVKAKKPESGLGQVRELEDIGWGSGRRTRKQPSKLDDE</sequence>
<keyword evidence="1" id="KW-0677">Repeat</keyword>
<dbReference type="CDD" id="cd17731">
    <property type="entry name" value="BRCT_TopBP1_rpt2_like"/>
    <property type="match status" value="1"/>
</dbReference>
<accession>A0A1V6PCX7</accession>
<dbReference type="InterPro" id="IPR059215">
    <property type="entry name" value="BRCT2_TopBP1-like"/>
</dbReference>
<feature type="domain" description="BRCT" evidence="3">
    <location>
        <begin position="12"/>
        <end position="85"/>
    </location>
</feature>
<gene>
    <name evidence="4" type="ORF">PENDEC_c009G05194</name>
</gene>
<feature type="compositionally biased region" description="Polar residues" evidence="2">
    <location>
        <begin position="596"/>
        <end position="618"/>
    </location>
</feature>
<feature type="region of interest" description="Disordered" evidence="2">
    <location>
        <begin position="785"/>
        <end position="823"/>
    </location>
</feature>
<dbReference type="Proteomes" id="UP000191522">
    <property type="component" value="Unassembled WGS sequence"/>
</dbReference>
<evidence type="ECO:0000256" key="2">
    <source>
        <dbReference type="SAM" id="MobiDB-lite"/>
    </source>
</evidence>
<name>A0A1V6PCX7_PENDC</name>
<feature type="domain" description="BRCT" evidence="3">
    <location>
        <begin position="107"/>
        <end position="196"/>
    </location>
</feature>
<dbReference type="CDD" id="cd18433">
    <property type="entry name" value="BRCT_Rad4_rpt3"/>
    <property type="match status" value="1"/>
</dbReference>
<dbReference type="PANTHER" id="PTHR13561">
    <property type="entry name" value="DNA REPLICATION REGULATOR DPB11-RELATED"/>
    <property type="match status" value="1"/>
</dbReference>
<dbReference type="OrthoDB" id="251770at2759"/>
<dbReference type="GO" id="GO:0006270">
    <property type="term" value="P:DNA replication initiation"/>
    <property type="evidence" value="ECO:0007669"/>
    <property type="project" value="TreeGrafter"/>
</dbReference>
<dbReference type="SMART" id="SM00292">
    <property type="entry name" value="BRCT"/>
    <property type="match status" value="4"/>
</dbReference>
<dbReference type="GO" id="GO:0007095">
    <property type="term" value="P:mitotic G2 DNA damage checkpoint signaling"/>
    <property type="evidence" value="ECO:0007669"/>
    <property type="project" value="TreeGrafter"/>
</dbReference>
<dbReference type="STRING" id="69771.A0A1V6PCX7"/>
<feature type="compositionally biased region" description="Low complexity" evidence="2">
    <location>
        <begin position="619"/>
        <end position="657"/>
    </location>
</feature>
<organism evidence="4 5">
    <name type="scientific">Penicillium decumbens</name>
    <dbReference type="NCBI Taxonomy" id="69771"/>
    <lineage>
        <taxon>Eukaryota</taxon>
        <taxon>Fungi</taxon>
        <taxon>Dikarya</taxon>
        <taxon>Ascomycota</taxon>
        <taxon>Pezizomycotina</taxon>
        <taxon>Eurotiomycetes</taxon>
        <taxon>Eurotiomycetidae</taxon>
        <taxon>Eurotiales</taxon>
        <taxon>Aspergillaceae</taxon>
        <taxon>Penicillium</taxon>
    </lineage>
</organism>
<proteinExistence type="predicted"/>
<dbReference type="CDD" id="cd17723">
    <property type="entry name" value="BRCT_Rad4_rpt4"/>
    <property type="match status" value="1"/>
</dbReference>
<dbReference type="GO" id="GO:0033314">
    <property type="term" value="P:mitotic DNA replication checkpoint signaling"/>
    <property type="evidence" value="ECO:0007669"/>
    <property type="project" value="TreeGrafter"/>
</dbReference>
<keyword evidence="5" id="KW-1185">Reference proteome</keyword>
<comment type="caution">
    <text evidence="4">The sequence shown here is derived from an EMBL/GenBank/DDBJ whole genome shotgun (WGS) entry which is preliminary data.</text>
</comment>